<dbReference type="InterPro" id="IPR027417">
    <property type="entry name" value="P-loop_NTPase"/>
</dbReference>
<reference evidence="2" key="1">
    <citation type="submission" date="2014-05" db="EMBL/GenBank/DDBJ databases">
        <authorList>
            <person name="Kube M."/>
        </authorList>
    </citation>
    <scope>NUCLEOTIDE SEQUENCE [LARGE SCALE GENOMIC DNA]</scope>
</reference>
<sequence>MKKYLIAGLVIAFDYRYDTYFKNNIEHYIYDGNKEVDHTIRLNYALELTEPKDGLFRIFSRSVSGVKSYMLYDEGYKNIDIWIDEDTFTDAATAEYIYSGMIFLELAQRHGLVPIHGSAISYDGEVILFAAPSGTGKSTHAKMWKELYKNHVSWVNDDKPLLSFEGEDIFVYGAPFSGQYSSNSNQKLPLKAIVILQQGVTDKVTVLNEKEGLKHLMRNTLRPQEEKLWDHALQSFEKILKRIPMYLLDASLSTNAPKAIKKAIFNE</sequence>
<gene>
    <name evidence="1" type="ORF">Aocu_13050</name>
</gene>
<proteinExistence type="predicted"/>
<dbReference type="OrthoDB" id="384098at2"/>
<protein>
    <recommendedName>
        <fullName evidence="3">SynChlorMet cassette protein ScmC</fullName>
    </recommendedName>
</protein>
<evidence type="ECO:0000313" key="1">
    <source>
        <dbReference type="EMBL" id="CDR31378.1"/>
    </source>
</evidence>
<dbReference type="HOGENOM" id="CLU_078434_1_1_14"/>
<organism evidence="1 2">
    <name type="scientific">Acholeplasma oculi</name>
    <dbReference type="NCBI Taxonomy" id="35623"/>
    <lineage>
        <taxon>Bacteria</taxon>
        <taxon>Bacillati</taxon>
        <taxon>Mycoplasmatota</taxon>
        <taxon>Mollicutes</taxon>
        <taxon>Acholeplasmatales</taxon>
        <taxon>Acholeplasmataceae</taxon>
        <taxon>Acholeplasma</taxon>
    </lineage>
</organism>
<name>A0A061AC24_9MOLU</name>
<dbReference type="SUPFAM" id="SSF53795">
    <property type="entry name" value="PEP carboxykinase-like"/>
    <property type="match status" value="1"/>
</dbReference>
<evidence type="ECO:0000313" key="2">
    <source>
        <dbReference type="Proteomes" id="UP000032434"/>
    </source>
</evidence>
<dbReference type="KEGG" id="aoc:Aocu_13050"/>
<dbReference type="InParanoid" id="A0A061AC24"/>
<keyword evidence="2" id="KW-1185">Reference proteome</keyword>
<dbReference type="AlphaFoldDB" id="A0A061AC24"/>
<dbReference type="Proteomes" id="UP000032434">
    <property type="component" value="Chromosome 1"/>
</dbReference>
<dbReference type="EMBL" id="LK028559">
    <property type="protein sequence ID" value="CDR31378.1"/>
    <property type="molecule type" value="Genomic_DNA"/>
</dbReference>
<dbReference type="PATRIC" id="fig|35623.3.peg.1304"/>
<accession>A0A061AC24</accession>
<evidence type="ECO:0008006" key="3">
    <source>
        <dbReference type="Google" id="ProtNLM"/>
    </source>
</evidence>
<dbReference type="STRING" id="35623.Aocu_13050"/>
<dbReference type="Gene3D" id="3.40.50.300">
    <property type="entry name" value="P-loop containing nucleotide triphosphate hydrolases"/>
    <property type="match status" value="1"/>
</dbReference>
<dbReference type="RefSeq" id="WP_045749800.1">
    <property type="nucleotide sequence ID" value="NZ_FUZK01000001.1"/>
</dbReference>